<feature type="domain" description="Integrase catalytic" evidence="1">
    <location>
        <begin position="24"/>
        <end position="165"/>
    </location>
</feature>
<evidence type="ECO:0000313" key="2">
    <source>
        <dbReference type="Proteomes" id="UP000515163"/>
    </source>
</evidence>
<dbReference type="GO" id="GO:0003676">
    <property type="term" value="F:nucleic acid binding"/>
    <property type="evidence" value="ECO:0007669"/>
    <property type="project" value="InterPro"/>
</dbReference>
<keyword evidence="2" id="KW-1185">Reference proteome</keyword>
<reference evidence="3" key="1">
    <citation type="submission" date="2025-08" db="UniProtKB">
        <authorList>
            <consortium name="RefSeq"/>
        </authorList>
    </citation>
    <scope>IDENTIFICATION</scope>
    <source>
        <tissue evidence="3">Tentacle</tissue>
    </source>
</reference>
<dbReference type="PROSITE" id="PS50994">
    <property type="entry name" value="INTEGRASE"/>
    <property type="match status" value="1"/>
</dbReference>
<dbReference type="PANTHER" id="PTHR37984:SF5">
    <property type="entry name" value="PROTEIN NYNRIN-LIKE"/>
    <property type="match status" value="1"/>
</dbReference>
<dbReference type="InterPro" id="IPR012337">
    <property type="entry name" value="RNaseH-like_sf"/>
</dbReference>
<dbReference type="GO" id="GO:0015074">
    <property type="term" value="P:DNA integration"/>
    <property type="evidence" value="ECO:0007669"/>
    <property type="project" value="InterPro"/>
</dbReference>
<proteinExistence type="predicted"/>
<dbReference type="SUPFAM" id="SSF53098">
    <property type="entry name" value="Ribonuclease H-like"/>
    <property type="match status" value="1"/>
</dbReference>
<name>A0A6P8I859_ACTTE</name>
<dbReference type="PANTHER" id="PTHR37984">
    <property type="entry name" value="PROTEIN CBG26694"/>
    <property type="match status" value="1"/>
</dbReference>
<dbReference type="InterPro" id="IPR050951">
    <property type="entry name" value="Retrovirus_Pol_polyprotein"/>
</dbReference>
<evidence type="ECO:0000313" key="3">
    <source>
        <dbReference type="RefSeq" id="XP_031560880.1"/>
    </source>
</evidence>
<dbReference type="RefSeq" id="XP_031560880.1">
    <property type="nucleotide sequence ID" value="XM_031705020.1"/>
</dbReference>
<sequence>MRCMQHMRTIWETEQKEPMKSLPIPTMPWQIVSQDIFTLNQQNYLVTVCHFSGWLEVDKLKGIMSSTVIQKTKDHFTCFGIPKICHTNNDSQLASEEYDDFATFGFKHTTSSPYHPQGNGKAEAAVKVAKSMLKKLEDFHSALLNHRNNLSTHVFPPDTDNSVHK</sequence>
<dbReference type="Proteomes" id="UP000515163">
    <property type="component" value="Unplaced"/>
</dbReference>
<dbReference type="InterPro" id="IPR001584">
    <property type="entry name" value="Integrase_cat-core"/>
</dbReference>
<accession>A0A6P8I859</accession>
<gene>
    <name evidence="3" type="primary">LOC116296910</name>
</gene>
<evidence type="ECO:0000259" key="1">
    <source>
        <dbReference type="PROSITE" id="PS50994"/>
    </source>
</evidence>
<dbReference type="OrthoDB" id="5990492at2759"/>
<dbReference type="GeneID" id="116296910"/>
<dbReference type="AlphaFoldDB" id="A0A6P8I859"/>
<dbReference type="Gene3D" id="3.30.420.10">
    <property type="entry name" value="Ribonuclease H-like superfamily/Ribonuclease H"/>
    <property type="match status" value="1"/>
</dbReference>
<dbReference type="InParanoid" id="A0A6P8I859"/>
<protein>
    <submittedName>
        <fullName evidence="3">Uncharacterized protein LOC116296910</fullName>
    </submittedName>
</protein>
<organism evidence="2 3">
    <name type="scientific">Actinia tenebrosa</name>
    <name type="common">Australian red waratah sea anemone</name>
    <dbReference type="NCBI Taxonomy" id="6105"/>
    <lineage>
        <taxon>Eukaryota</taxon>
        <taxon>Metazoa</taxon>
        <taxon>Cnidaria</taxon>
        <taxon>Anthozoa</taxon>
        <taxon>Hexacorallia</taxon>
        <taxon>Actiniaria</taxon>
        <taxon>Actiniidae</taxon>
        <taxon>Actinia</taxon>
    </lineage>
</organism>
<dbReference type="KEGG" id="aten:116296910"/>
<dbReference type="InterPro" id="IPR036397">
    <property type="entry name" value="RNaseH_sf"/>
</dbReference>